<evidence type="ECO:0000313" key="3">
    <source>
        <dbReference type="Proteomes" id="UP001365128"/>
    </source>
</evidence>
<comment type="caution">
    <text evidence="2">The sequence shown here is derived from an EMBL/GenBank/DDBJ whole genome shotgun (WGS) entry which is preliminary data.</text>
</comment>
<keyword evidence="3" id="KW-1185">Reference proteome</keyword>
<organism evidence="2 3">
    <name type="scientific">Phyllosticta citricarpa</name>
    <dbReference type="NCBI Taxonomy" id="55181"/>
    <lineage>
        <taxon>Eukaryota</taxon>
        <taxon>Fungi</taxon>
        <taxon>Dikarya</taxon>
        <taxon>Ascomycota</taxon>
        <taxon>Pezizomycotina</taxon>
        <taxon>Dothideomycetes</taxon>
        <taxon>Dothideomycetes incertae sedis</taxon>
        <taxon>Botryosphaeriales</taxon>
        <taxon>Phyllostictaceae</taxon>
        <taxon>Phyllosticta</taxon>
    </lineage>
</organism>
<evidence type="ECO:0000256" key="1">
    <source>
        <dbReference type="SAM" id="Phobius"/>
    </source>
</evidence>
<proteinExistence type="predicted"/>
<feature type="transmembrane region" description="Helical" evidence="1">
    <location>
        <begin position="83"/>
        <end position="101"/>
    </location>
</feature>
<dbReference type="EMBL" id="JBBPDW010000002">
    <property type="protein sequence ID" value="KAK7555808.1"/>
    <property type="molecule type" value="Genomic_DNA"/>
</dbReference>
<protein>
    <submittedName>
        <fullName evidence="2">Uncharacterized protein</fullName>
    </submittedName>
</protein>
<reference evidence="2 3" key="1">
    <citation type="submission" date="2024-04" db="EMBL/GenBank/DDBJ databases">
        <title>Phyllosticta paracitricarpa is synonymous to the EU quarantine fungus P. citricarpa based on phylogenomic analyses.</title>
        <authorList>
            <consortium name="Lawrence Berkeley National Laboratory"/>
            <person name="Van Ingen-Buijs V.A."/>
            <person name="Van Westerhoven A.C."/>
            <person name="Haridas S."/>
            <person name="Skiadas P."/>
            <person name="Martin F."/>
            <person name="Groenewald J.Z."/>
            <person name="Crous P.W."/>
            <person name="Seidl M.F."/>
        </authorList>
    </citation>
    <scope>NUCLEOTIDE SEQUENCE [LARGE SCALE GENOMIC DNA]</scope>
    <source>
        <strain evidence="2 3">CBS 122670</strain>
    </source>
</reference>
<sequence length="200" mass="22580">MGRCAGCSTFLSDRSERASEEALPVDAGTLAGRFCARCLLWLRQYLLFALQRCAQPGQGLWARCCCCASATLTRRGLLTFQNLSAVSIVFFPFPFLFFLLITGCSSTTSNNDGLTHLFPTSPASRALYTAPHQRNKSSTNYEFRSYLHLARDNVASTLPFHTPVPHQIPFSTAEPALRRHLTWKKLERALWRLWSCGRWK</sequence>
<accession>A0ABR1MPZ7</accession>
<keyword evidence="1" id="KW-1133">Transmembrane helix</keyword>
<gene>
    <name evidence="2" type="ORF">IWX46DRAFT_141437</name>
</gene>
<dbReference type="Proteomes" id="UP001365128">
    <property type="component" value="Unassembled WGS sequence"/>
</dbReference>
<name>A0ABR1MPZ7_9PEZI</name>
<evidence type="ECO:0000313" key="2">
    <source>
        <dbReference type="EMBL" id="KAK7555808.1"/>
    </source>
</evidence>
<keyword evidence="1" id="KW-0812">Transmembrane</keyword>
<keyword evidence="1" id="KW-0472">Membrane</keyword>